<gene>
    <name evidence="2" type="ORF">G9272_42190</name>
</gene>
<accession>A0A6M4XDG0</accession>
<evidence type="ECO:0000313" key="2">
    <source>
        <dbReference type="EMBL" id="QJT06123.1"/>
    </source>
</evidence>
<protein>
    <submittedName>
        <fullName evidence="2">Uncharacterized protein</fullName>
    </submittedName>
</protein>
<proteinExistence type="predicted"/>
<dbReference type="RefSeq" id="WP_171401435.1">
    <property type="nucleotide sequence ID" value="NZ_CP049838.1"/>
</dbReference>
<dbReference type="EMBL" id="CP049838">
    <property type="protein sequence ID" value="QJT06123.1"/>
    <property type="molecule type" value="Genomic_DNA"/>
</dbReference>
<sequence>MSDLRTAVARLAAVRAGPSGEGGDDGSARGAGTSPQRIAVWTLPWPFTDDITPCAFWDRPGEGPTAYLRTGKPPAAGEPRGRGAPVEEGETSAPTTLSCGFRRR</sequence>
<reference evidence="2" key="1">
    <citation type="submission" date="2020-03" db="EMBL/GenBank/DDBJ databases">
        <title>Molecular networking-based the target discovery of potent antiproliferative macrolactams: 5/6/7/16 polycyclic ansamycins and glycosylated trienomycin from Streptomyces cacaoi subsp. asoensis.</title>
        <authorList>
            <person name="Liu L.-L."/>
        </authorList>
    </citation>
    <scope>NUCLEOTIDE SEQUENCE [LARGE SCALE GENOMIC DNA]</scope>
    <source>
        <strain evidence="2">H2S5</strain>
    </source>
</reference>
<keyword evidence="3" id="KW-1185">Reference proteome</keyword>
<dbReference type="Proteomes" id="UP000502665">
    <property type="component" value="Chromosome"/>
</dbReference>
<name>A0A6M4XDG0_9ACTN</name>
<organism evidence="2 3">
    <name type="scientific">Streptomyces asoensis</name>
    <dbReference type="NCBI Taxonomy" id="249586"/>
    <lineage>
        <taxon>Bacteria</taxon>
        <taxon>Bacillati</taxon>
        <taxon>Actinomycetota</taxon>
        <taxon>Actinomycetes</taxon>
        <taxon>Kitasatosporales</taxon>
        <taxon>Streptomycetaceae</taxon>
        <taxon>Streptomyces</taxon>
    </lineage>
</organism>
<feature type="region of interest" description="Disordered" evidence="1">
    <location>
        <begin position="62"/>
        <end position="104"/>
    </location>
</feature>
<evidence type="ECO:0000313" key="3">
    <source>
        <dbReference type="Proteomes" id="UP000502665"/>
    </source>
</evidence>
<feature type="region of interest" description="Disordered" evidence="1">
    <location>
        <begin position="14"/>
        <end position="36"/>
    </location>
</feature>
<dbReference type="AlphaFoldDB" id="A0A6M4XDG0"/>
<evidence type="ECO:0000256" key="1">
    <source>
        <dbReference type="SAM" id="MobiDB-lite"/>
    </source>
</evidence>